<evidence type="ECO:0000313" key="2">
    <source>
        <dbReference type="Proteomes" id="UP001628179"/>
    </source>
</evidence>
<dbReference type="EMBL" id="BAAFSV010000005">
    <property type="protein sequence ID" value="GAB1318461.1"/>
    <property type="molecule type" value="Genomic_DNA"/>
</dbReference>
<name>A0ABQ0GL57_9PEZI</name>
<protein>
    <submittedName>
        <fullName evidence="1">Uncharacterized protein</fullName>
    </submittedName>
</protein>
<organism evidence="1 2">
    <name type="scientific">Madurella fahalii</name>
    <dbReference type="NCBI Taxonomy" id="1157608"/>
    <lineage>
        <taxon>Eukaryota</taxon>
        <taxon>Fungi</taxon>
        <taxon>Dikarya</taxon>
        <taxon>Ascomycota</taxon>
        <taxon>Pezizomycotina</taxon>
        <taxon>Sordariomycetes</taxon>
        <taxon>Sordariomycetidae</taxon>
        <taxon>Sordariales</taxon>
        <taxon>Sordariales incertae sedis</taxon>
        <taxon>Madurella</taxon>
    </lineage>
</organism>
<keyword evidence="2" id="KW-1185">Reference proteome</keyword>
<proteinExistence type="predicted"/>
<reference evidence="1 2" key="1">
    <citation type="submission" date="2024-09" db="EMBL/GenBank/DDBJ databases">
        <title>Itraconazole resistance in Madurella fahalii resulting from another homologue of gene encoding cytochrome P450 14-alpha sterol demethylase (CYP51).</title>
        <authorList>
            <person name="Yoshioka I."/>
            <person name="Fahal A.H."/>
            <person name="Kaneko S."/>
            <person name="Yaguchi T."/>
        </authorList>
    </citation>
    <scope>NUCLEOTIDE SEQUENCE [LARGE SCALE GENOMIC DNA]</scope>
    <source>
        <strain evidence="1 2">IFM 68171</strain>
    </source>
</reference>
<gene>
    <name evidence="1" type="ORF">MFIFM68171_08671</name>
</gene>
<dbReference type="GeneID" id="98179414"/>
<accession>A0ABQ0GL57</accession>
<sequence length="85" mass="10507">MCTTYTDYWRCGHLRRRRIVTCHRDYNHFMDREPGKTYSAECDSCWREARDARAAAPAERDYYYRYYSVRRLYQPRSSRRVSFSL</sequence>
<dbReference type="RefSeq" id="XP_070920192.1">
    <property type="nucleotide sequence ID" value="XM_071064091.1"/>
</dbReference>
<evidence type="ECO:0000313" key="1">
    <source>
        <dbReference type="EMBL" id="GAB1318461.1"/>
    </source>
</evidence>
<dbReference type="Proteomes" id="UP001628179">
    <property type="component" value="Unassembled WGS sequence"/>
</dbReference>
<comment type="caution">
    <text evidence="1">The sequence shown here is derived from an EMBL/GenBank/DDBJ whole genome shotgun (WGS) entry which is preliminary data.</text>
</comment>